<dbReference type="EMBL" id="CP022115">
    <property type="protein sequence ID" value="ASJ25252.1"/>
    <property type="molecule type" value="Genomic_DNA"/>
</dbReference>
<feature type="transmembrane region" description="Helical" evidence="12">
    <location>
        <begin position="228"/>
        <end position="249"/>
    </location>
</feature>
<accession>A0A248LKS6</accession>
<evidence type="ECO:0000256" key="2">
    <source>
        <dbReference type="ARBA" id="ARBA00021714"/>
    </source>
</evidence>
<dbReference type="InterPro" id="IPR005838">
    <property type="entry name" value="T3SS_IM_P"/>
</dbReference>
<organism evidence="14 16">
    <name type="scientific">Laribacter hongkongensis</name>
    <dbReference type="NCBI Taxonomy" id="168471"/>
    <lineage>
        <taxon>Bacteria</taxon>
        <taxon>Pseudomonadati</taxon>
        <taxon>Pseudomonadota</taxon>
        <taxon>Betaproteobacteria</taxon>
        <taxon>Neisseriales</taxon>
        <taxon>Aquaspirillaceae</taxon>
        <taxon>Laribacter</taxon>
    </lineage>
</organism>
<dbReference type="PANTHER" id="PTHR30587">
    <property type="entry name" value="FLAGELLAR BIOSYNTHETIC PROTEIN FLIP"/>
    <property type="match status" value="1"/>
</dbReference>
<evidence type="ECO:0000256" key="7">
    <source>
        <dbReference type="ARBA" id="ARBA00022927"/>
    </source>
</evidence>
<dbReference type="GeneID" id="75109998"/>
<evidence type="ECO:0000256" key="12">
    <source>
        <dbReference type="RuleBase" id="RU362069"/>
    </source>
</evidence>
<feature type="transmembrane region" description="Helical" evidence="12">
    <location>
        <begin position="91"/>
        <end position="110"/>
    </location>
</feature>
<feature type="chain" id="PRO_5044379184" description="Flagellar biosynthetic protein FliP" evidence="13">
    <location>
        <begin position="25"/>
        <end position="251"/>
    </location>
</feature>
<dbReference type="Pfam" id="PF00813">
    <property type="entry name" value="FliP"/>
    <property type="match status" value="1"/>
</dbReference>
<protein>
    <recommendedName>
        <fullName evidence="2 12">Flagellar biosynthetic protein FliP</fullName>
    </recommendedName>
</protein>
<dbReference type="InterPro" id="IPR005837">
    <property type="entry name" value="FliP"/>
</dbReference>
<feature type="transmembrane region" description="Helical" evidence="12">
    <location>
        <begin position="190"/>
        <end position="216"/>
    </location>
</feature>
<keyword evidence="14" id="KW-0969">Cilium</keyword>
<sequence>MKSRFLFALPWLAMGGLLVADAAAAPNIPFMNASPAGGAGTQYSLSLEMLLFLTSLTFIPALLLMMTAFTRIVIVLSLLRQAIGLMQSPPNQVIVGLSLFLTLFVMAPVFDQAYREAWLPYSDSQMNFMQAAEKGVQPFKGFMLKQTREKDLAFFVEIAREAPPATPADVSLKTLIPAFVVSELKTAFQIGFMVFIPFLIIDLVVASVLMAMGMMMVSPVIISLPFKLMLFVLVDGWTLLIGSLVQSFYLT</sequence>
<comment type="subcellular location">
    <subcellularLocation>
        <location evidence="12">Cell membrane</location>
        <topology evidence="12">Multi-pass membrane protein</topology>
    </subcellularLocation>
    <subcellularLocation>
        <location evidence="12">Bacterial flagellum basal body</location>
    </subcellularLocation>
</comment>
<reference evidence="14" key="3">
    <citation type="submission" date="2017-06" db="EMBL/GenBank/DDBJ databases">
        <authorList>
            <person name="Kim H.J."/>
            <person name="Triplett B.A."/>
        </authorList>
    </citation>
    <scope>NUCLEOTIDE SEQUENCE</scope>
    <source>
        <strain evidence="14">HLGZ1</strain>
    </source>
</reference>
<proteinExistence type="inferred from homology"/>
<evidence type="ECO:0000313" key="16">
    <source>
        <dbReference type="Proteomes" id="UP000197424"/>
    </source>
</evidence>
<dbReference type="GO" id="GO:0009425">
    <property type="term" value="C:bacterial-type flagellum basal body"/>
    <property type="evidence" value="ECO:0007669"/>
    <property type="project" value="UniProtKB-SubCell"/>
</dbReference>
<evidence type="ECO:0000256" key="5">
    <source>
        <dbReference type="ARBA" id="ARBA00022692"/>
    </source>
</evidence>
<dbReference type="RefSeq" id="WP_012697819.1">
    <property type="nucleotide sequence ID" value="NZ_CP022115.1"/>
</dbReference>
<evidence type="ECO:0000256" key="1">
    <source>
        <dbReference type="ARBA" id="ARBA00006257"/>
    </source>
</evidence>
<keyword evidence="11 12" id="KW-1006">Bacterial flagellum protein export</keyword>
<dbReference type="PROSITE" id="PS01060">
    <property type="entry name" value="FLIP_1"/>
    <property type="match status" value="1"/>
</dbReference>
<dbReference type="PANTHER" id="PTHR30587:SF0">
    <property type="entry name" value="FLAGELLAR BIOSYNTHETIC PROTEIN FLIP"/>
    <property type="match status" value="1"/>
</dbReference>
<keyword evidence="4 12" id="KW-1003">Cell membrane</keyword>
<feature type="transmembrane region" description="Helical" evidence="12">
    <location>
        <begin position="50"/>
        <end position="79"/>
    </location>
</feature>
<evidence type="ECO:0000256" key="3">
    <source>
        <dbReference type="ARBA" id="ARBA00022448"/>
    </source>
</evidence>
<dbReference type="PROSITE" id="PS01061">
    <property type="entry name" value="FLIP_2"/>
    <property type="match status" value="1"/>
</dbReference>
<evidence type="ECO:0000313" key="17">
    <source>
        <dbReference type="Proteomes" id="UP001200247"/>
    </source>
</evidence>
<evidence type="ECO:0000256" key="4">
    <source>
        <dbReference type="ARBA" id="ARBA00022475"/>
    </source>
</evidence>
<evidence type="ECO:0000256" key="6">
    <source>
        <dbReference type="ARBA" id="ARBA00022795"/>
    </source>
</evidence>
<reference evidence="15 17" key="4">
    <citation type="submission" date="2021-10" db="EMBL/GenBank/DDBJ databases">
        <title>Whole-genome sequencing analysis of Laribacter hongkongensis: virulence gene profiles, carbohydrate-active enzyme prediction, and antimicrobial resistance characterization.</title>
        <authorList>
            <person name="Yuan P."/>
            <person name="Zhan Y."/>
            <person name="Chen D."/>
        </authorList>
    </citation>
    <scope>NUCLEOTIDE SEQUENCE [LARGE SCALE GENOMIC DNA]</scope>
    <source>
        <strain evidence="15 17">W67</strain>
    </source>
</reference>
<evidence type="ECO:0000256" key="10">
    <source>
        <dbReference type="ARBA" id="ARBA00023143"/>
    </source>
</evidence>
<keyword evidence="10" id="KW-0975">Bacterial flagellum</keyword>
<feature type="signal peptide" evidence="13">
    <location>
        <begin position="1"/>
        <end position="24"/>
    </location>
</feature>
<reference evidence="16" key="2">
    <citation type="submission" date="2017-06" db="EMBL/GenBank/DDBJ databases">
        <title>Whole genome sequence of Laribacter hongkongensis LHGZ1.</title>
        <authorList>
            <person name="Chen D."/>
            <person name="Wu H."/>
            <person name="Chen J."/>
        </authorList>
    </citation>
    <scope>NUCLEOTIDE SEQUENCE [LARGE SCALE GENOMIC DNA]</scope>
    <source>
        <strain evidence="16">LHGZ1</strain>
    </source>
</reference>
<evidence type="ECO:0000256" key="9">
    <source>
        <dbReference type="ARBA" id="ARBA00023136"/>
    </source>
</evidence>
<evidence type="ECO:0000256" key="11">
    <source>
        <dbReference type="ARBA" id="ARBA00023225"/>
    </source>
</evidence>
<evidence type="ECO:0000313" key="15">
    <source>
        <dbReference type="EMBL" id="MCG9025653.1"/>
    </source>
</evidence>
<name>A0A248LKS6_9NEIS</name>
<dbReference type="GO" id="GO:0009306">
    <property type="term" value="P:protein secretion"/>
    <property type="evidence" value="ECO:0007669"/>
    <property type="project" value="UniProtKB-UniRule"/>
</dbReference>
<dbReference type="OMA" id="MMMLPPI"/>
<keyword evidence="9 12" id="KW-0472">Membrane</keyword>
<keyword evidence="6 12" id="KW-1005">Bacterial flagellum biogenesis</keyword>
<keyword evidence="14" id="KW-0966">Cell projection</keyword>
<dbReference type="OrthoDB" id="9805111at2"/>
<dbReference type="PRINTS" id="PR01302">
    <property type="entry name" value="TYPE3IMPPROT"/>
</dbReference>
<dbReference type="EMBL" id="JAJAXM010000009">
    <property type="protein sequence ID" value="MCG9025653.1"/>
    <property type="molecule type" value="Genomic_DNA"/>
</dbReference>
<comment type="function">
    <text evidence="12">Plays a role in the flagellum-specific transport system.</text>
</comment>
<keyword evidence="5 12" id="KW-0812">Transmembrane</keyword>
<reference evidence="14" key="1">
    <citation type="journal article" date="2017" name="J. Antimicrob. Chemother.">
        <title>Emergence and genomic analysis of MDR Laribacter hongkongensis strain HLGZ1 from Guangzhou, China.</title>
        <authorList>
            <person name="Wu H.K."/>
            <person name="Chen J.H."/>
            <person name="Yang L."/>
            <person name="Li A.R."/>
            <person name="Su D.H."/>
            <person name="Lin Y.P."/>
            <person name="Chen D.Q."/>
        </authorList>
    </citation>
    <scope>NUCLEOTIDE SEQUENCE</scope>
    <source>
        <strain evidence="14">HLGZ1</strain>
    </source>
</reference>
<dbReference type="Proteomes" id="UP001200247">
    <property type="component" value="Unassembled WGS sequence"/>
</dbReference>
<dbReference type="GO" id="GO:0044781">
    <property type="term" value="P:bacterial-type flagellum organization"/>
    <property type="evidence" value="ECO:0007669"/>
    <property type="project" value="UniProtKB-UniRule"/>
</dbReference>
<dbReference type="GO" id="GO:0005886">
    <property type="term" value="C:plasma membrane"/>
    <property type="evidence" value="ECO:0007669"/>
    <property type="project" value="UniProtKB-SubCell"/>
</dbReference>
<dbReference type="NCBIfam" id="TIGR01103">
    <property type="entry name" value="fliP"/>
    <property type="match status" value="1"/>
</dbReference>
<evidence type="ECO:0000256" key="13">
    <source>
        <dbReference type="SAM" id="SignalP"/>
    </source>
</evidence>
<dbReference type="AlphaFoldDB" id="A0A248LKS6"/>
<keyword evidence="13" id="KW-0732">Signal</keyword>
<dbReference type="Proteomes" id="UP000197424">
    <property type="component" value="Chromosome"/>
</dbReference>
<evidence type="ECO:0000256" key="8">
    <source>
        <dbReference type="ARBA" id="ARBA00022989"/>
    </source>
</evidence>
<keyword evidence="7 12" id="KW-0653">Protein transport</keyword>
<keyword evidence="3 12" id="KW-0813">Transport</keyword>
<keyword evidence="8 12" id="KW-1133">Transmembrane helix</keyword>
<keyword evidence="14" id="KW-0282">Flagellum</keyword>
<gene>
    <name evidence="12 14" type="primary">fliP</name>
    <name evidence="15" type="ORF">LH440_06990</name>
    <name evidence="14" type="ORF">LHGZ1_2421</name>
</gene>
<dbReference type="PRINTS" id="PR00951">
    <property type="entry name" value="FLGBIOSNFLIP"/>
</dbReference>
<comment type="similarity">
    <text evidence="1 12">Belongs to the FliP/MopC/SpaP family.</text>
</comment>
<dbReference type="NCBIfam" id="NF009438">
    <property type="entry name" value="PRK12797.1"/>
    <property type="match status" value="1"/>
</dbReference>
<evidence type="ECO:0000313" key="14">
    <source>
        <dbReference type="EMBL" id="ASJ25252.1"/>
    </source>
</evidence>